<keyword evidence="2" id="KW-0805">Transcription regulation</keyword>
<dbReference type="SMART" id="SM00380">
    <property type="entry name" value="AP2"/>
    <property type="match status" value="1"/>
</dbReference>
<keyword evidence="4" id="KW-0804">Transcription</keyword>
<sequence>MCGGAVISSLIGSNRGPNLISHDLWHQLDPSSDIFGFNSATNSKTPITAADQNPNEKKSEKGANGAAGADKPKRVRKTAYRGIRRRPWGKWAAEIRDSRKGFRVWLGTFPTPEEAARAYDEAAKRIRGDKAKLNFPEKRLRVEPVESTHPSYEPVGPVLTGAGDAGLICGRNQGYVVGSGLDNTISDLESFLGLNDGSGSTDLKGLFDPVDLDWMDGLVMTENSPFDEPYGVNPDRSLLCLNFDVQP</sequence>
<dbReference type="GO" id="GO:0003677">
    <property type="term" value="F:DNA binding"/>
    <property type="evidence" value="ECO:0007669"/>
    <property type="project" value="UniProtKB-KW"/>
</dbReference>
<evidence type="ECO:0000256" key="2">
    <source>
        <dbReference type="ARBA" id="ARBA00023015"/>
    </source>
</evidence>
<evidence type="ECO:0000313" key="9">
    <source>
        <dbReference type="Proteomes" id="UP000594263"/>
    </source>
</evidence>
<dbReference type="PRINTS" id="PR00367">
    <property type="entry name" value="ETHRSPELEMNT"/>
</dbReference>
<evidence type="ECO:0000259" key="7">
    <source>
        <dbReference type="PROSITE" id="PS51032"/>
    </source>
</evidence>
<accession>A0A7N0VN94</accession>
<dbReference type="GO" id="GO:0009873">
    <property type="term" value="P:ethylene-activated signaling pathway"/>
    <property type="evidence" value="ECO:0007669"/>
    <property type="project" value="InterPro"/>
</dbReference>
<name>A0A7N0VN94_KALFE</name>
<keyword evidence="9" id="KW-1185">Reference proteome</keyword>
<dbReference type="InterPro" id="IPR036955">
    <property type="entry name" value="AP2/ERF_dom_sf"/>
</dbReference>
<protein>
    <recommendedName>
        <fullName evidence="7">AP2/ERF domain-containing protein</fullName>
    </recommendedName>
</protein>
<dbReference type="SUPFAM" id="SSF54171">
    <property type="entry name" value="DNA-binding domain"/>
    <property type="match status" value="1"/>
</dbReference>
<dbReference type="InterPro" id="IPR044808">
    <property type="entry name" value="ERF_plant"/>
</dbReference>
<dbReference type="Pfam" id="PF00847">
    <property type="entry name" value="AP2"/>
    <property type="match status" value="1"/>
</dbReference>
<reference evidence="8" key="1">
    <citation type="submission" date="2021-01" db="UniProtKB">
        <authorList>
            <consortium name="EnsemblPlants"/>
        </authorList>
    </citation>
    <scope>IDENTIFICATION</scope>
</reference>
<comment type="subcellular location">
    <subcellularLocation>
        <location evidence="1">Nucleus</location>
    </subcellularLocation>
</comment>
<evidence type="ECO:0000256" key="3">
    <source>
        <dbReference type="ARBA" id="ARBA00023125"/>
    </source>
</evidence>
<dbReference type="AlphaFoldDB" id="A0A7N0VN94"/>
<dbReference type="PANTHER" id="PTHR31190:SF142">
    <property type="entry name" value="ETHYLENE-RESPONSIVE TRANSCRIPTION FACTOR RAP2-3"/>
    <property type="match status" value="1"/>
</dbReference>
<dbReference type="EnsemblPlants" id="Kaladp1324s0008.1.v1.1">
    <property type="protein sequence ID" value="Kaladp1324s0008.1.v1.1"/>
    <property type="gene ID" value="Kaladp1324s0008.v1.1"/>
</dbReference>
<organism evidence="8 9">
    <name type="scientific">Kalanchoe fedtschenkoi</name>
    <name type="common">Lavender scallops</name>
    <name type="synonym">South American air plant</name>
    <dbReference type="NCBI Taxonomy" id="63787"/>
    <lineage>
        <taxon>Eukaryota</taxon>
        <taxon>Viridiplantae</taxon>
        <taxon>Streptophyta</taxon>
        <taxon>Embryophyta</taxon>
        <taxon>Tracheophyta</taxon>
        <taxon>Spermatophyta</taxon>
        <taxon>Magnoliopsida</taxon>
        <taxon>eudicotyledons</taxon>
        <taxon>Gunneridae</taxon>
        <taxon>Pentapetalae</taxon>
        <taxon>Saxifragales</taxon>
        <taxon>Crassulaceae</taxon>
        <taxon>Kalanchoe</taxon>
    </lineage>
</organism>
<proteinExistence type="predicted"/>
<keyword evidence="3" id="KW-0238">DNA-binding</keyword>
<feature type="region of interest" description="Disordered" evidence="6">
    <location>
        <begin position="45"/>
        <end position="75"/>
    </location>
</feature>
<evidence type="ECO:0000256" key="1">
    <source>
        <dbReference type="ARBA" id="ARBA00004123"/>
    </source>
</evidence>
<dbReference type="FunFam" id="3.30.730.10:FF:000001">
    <property type="entry name" value="Ethylene-responsive transcription factor 2"/>
    <property type="match status" value="1"/>
</dbReference>
<dbReference type="InterPro" id="IPR016177">
    <property type="entry name" value="DNA-bd_dom_sf"/>
</dbReference>
<keyword evidence="5" id="KW-0539">Nucleus</keyword>
<dbReference type="PANTHER" id="PTHR31190">
    <property type="entry name" value="DNA-BINDING DOMAIN"/>
    <property type="match status" value="1"/>
</dbReference>
<evidence type="ECO:0000256" key="6">
    <source>
        <dbReference type="SAM" id="MobiDB-lite"/>
    </source>
</evidence>
<dbReference type="Proteomes" id="UP000594263">
    <property type="component" value="Unplaced"/>
</dbReference>
<dbReference type="GO" id="GO:0005634">
    <property type="term" value="C:nucleus"/>
    <property type="evidence" value="ECO:0007669"/>
    <property type="project" value="UniProtKB-SubCell"/>
</dbReference>
<evidence type="ECO:0000313" key="8">
    <source>
        <dbReference type="EnsemblPlants" id="Kaladp1324s0008.1.v1.1"/>
    </source>
</evidence>
<dbReference type="PROSITE" id="PS51032">
    <property type="entry name" value="AP2_ERF"/>
    <property type="match status" value="1"/>
</dbReference>
<dbReference type="Gene3D" id="3.30.730.10">
    <property type="entry name" value="AP2/ERF domain"/>
    <property type="match status" value="1"/>
</dbReference>
<evidence type="ECO:0000256" key="5">
    <source>
        <dbReference type="ARBA" id="ARBA00023242"/>
    </source>
</evidence>
<dbReference type="GO" id="GO:0003700">
    <property type="term" value="F:DNA-binding transcription factor activity"/>
    <property type="evidence" value="ECO:0007669"/>
    <property type="project" value="InterPro"/>
</dbReference>
<feature type="domain" description="AP2/ERF" evidence="7">
    <location>
        <begin position="79"/>
        <end position="136"/>
    </location>
</feature>
<dbReference type="CDD" id="cd00018">
    <property type="entry name" value="AP2"/>
    <property type="match status" value="1"/>
</dbReference>
<dbReference type="Gramene" id="Kaladp1324s0008.1.v1.1">
    <property type="protein sequence ID" value="Kaladp1324s0008.1.v1.1"/>
    <property type="gene ID" value="Kaladp1324s0008.v1.1"/>
</dbReference>
<evidence type="ECO:0000256" key="4">
    <source>
        <dbReference type="ARBA" id="ARBA00023163"/>
    </source>
</evidence>
<dbReference type="InterPro" id="IPR001471">
    <property type="entry name" value="AP2/ERF_dom"/>
</dbReference>